<organism evidence="2">
    <name type="scientific">viral metagenome</name>
    <dbReference type="NCBI Taxonomy" id="1070528"/>
    <lineage>
        <taxon>unclassified sequences</taxon>
        <taxon>metagenomes</taxon>
        <taxon>organismal metagenomes</taxon>
    </lineage>
</organism>
<dbReference type="Pfam" id="PF00583">
    <property type="entry name" value="Acetyltransf_1"/>
    <property type="match status" value="1"/>
</dbReference>
<dbReference type="SUPFAM" id="SSF55729">
    <property type="entry name" value="Acyl-CoA N-acyltransferases (Nat)"/>
    <property type="match status" value="1"/>
</dbReference>
<evidence type="ECO:0000313" key="2">
    <source>
        <dbReference type="EMBL" id="QHS81199.1"/>
    </source>
</evidence>
<dbReference type="CDD" id="cd04301">
    <property type="entry name" value="NAT_SF"/>
    <property type="match status" value="1"/>
</dbReference>
<sequence>MHEPLDKKHYRAVRALFKETFDPKVFTTNSLNISWHYRSKSESYAFLDPSSKNFIGFIITSYHRKNKDNLYVDYIALDPAYRGKGIGTAIVNEFLEEIKMHRRSIHLFPERRELYGWYERLGFYKTHNGYYNFHSYDTRSVTKACD</sequence>
<feature type="domain" description="N-acetyltransferase" evidence="1">
    <location>
        <begin position="1"/>
        <end position="142"/>
    </location>
</feature>
<reference evidence="2" key="1">
    <citation type="journal article" date="2020" name="Nature">
        <title>Giant virus diversity and host interactions through global metagenomics.</title>
        <authorList>
            <person name="Schulz F."/>
            <person name="Roux S."/>
            <person name="Paez-Espino D."/>
            <person name="Jungbluth S."/>
            <person name="Walsh D.A."/>
            <person name="Denef V.J."/>
            <person name="McMahon K.D."/>
            <person name="Konstantinidis K.T."/>
            <person name="Eloe-Fadrosh E.A."/>
            <person name="Kyrpides N.C."/>
            <person name="Woyke T."/>
        </authorList>
    </citation>
    <scope>NUCLEOTIDE SEQUENCE</scope>
    <source>
        <strain evidence="2">GVMAG-S-1101161-73</strain>
    </source>
</reference>
<dbReference type="InterPro" id="IPR050276">
    <property type="entry name" value="MshD_Acetyltransferase"/>
</dbReference>
<dbReference type="Gene3D" id="3.40.630.30">
    <property type="match status" value="1"/>
</dbReference>
<dbReference type="PANTHER" id="PTHR43617">
    <property type="entry name" value="L-AMINO ACID N-ACETYLTRANSFERASE"/>
    <property type="match status" value="1"/>
</dbReference>
<name>A0A6C0AN17_9ZZZZ</name>
<dbReference type="GO" id="GO:0016747">
    <property type="term" value="F:acyltransferase activity, transferring groups other than amino-acyl groups"/>
    <property type="evidence" value="ECO:0007669"/>
    <property type="project" value="InterPro"/>
</dbReference>
<evidence type="ECO:0000259" key="1">
    <source>
        <dbReference type="PROSITE" id="PS51186"/>
    </source>
</evidence>
<dbReference type="InterPro" id="IPR000182">
    <property type="entry name" value="GNAT_dom"/>
</dbReference>
<dbReference type="PROSITE" id="PS51186">
    <property type="entry name" value="GNAT"/>
    <property type="match status" value="1"/>
</dbReference>
<dbReference type="AlphaFoldDB" id="A0A6C0AN17"/>
<dbReference type="EMBL" id="MN740731">
    <property type="protein sequence ID" value="QHS81199.1"/>
    <property type="molecule type" value="Genomic_DNA"/>
</dbReference>
<protein>
    <recommendedName>
        <fullName evidence="1">N-acetyltransferase domain-containing protein</fullName>
    </recommendedName>
</protein>
<proteinExistence type="predicted"/>
<dbReference type="InterPro" id="IPR016181">
    <property type="entry name" value="Acyl_CoA_acyltransferase"/>
</dbReference>
<accession>A0A6C0AN17</accession>